<keyword evidence="2" id="KW-0677">Repeat</keyword>
<proteinExistence type="predicted"/>
<dbReference type="Gramene" id="Pp3c26_1390V3.2">
    <property type="protein sequence ID" value="Pp3c26_1390V3.2"/>
    <property type="gene ID" value="Pp3c26_1390"/>
</dbReference>
<dbReference type="PROSITE" id="PS51294">
    <property type="entry name" value="HTH_MYB"/>
    <property type="match status" value="2"/>
</dbReference>
<reference evidence="10 12" key="1">
    <citation type="journal article" date="2008" name="Science">
        <title>The Physcomitrella genome reveals evolutionary insights into the conquest of land by plants.</title>
        <authorList>
            <person name="Rensing S."/>
            <person name="Lang D."/>
            <person name="Zimmer A."/>
            <person name="Terry A."/>
            <person name="Salamov A."/>
            <person name="Shapiro H."/>
            <person name="Nishiyama T."/>
            <person name="Perroud P.-F."/>
            <person name="Lindquist E."/>
            <person name="Kamisugi Y."/>
            <person name="Tanahashi T."/>
            <person name="Sakakibara K."/>
            <person name="Fujita T."/>
            <person name="Oishi K."/>
            <person name="Shin-I T."/>
            <person name="Kuroki Y."/>
            <person name="Toyoda A."/>
            <person name="Suzuki Y."/>
            <person name="Hashimoto A."/>
            <person name="Yamaguchi K."/>
            <person name="Sugano A."/>
            <person name="Kohara Y."/>
            <person name="Fujiyama A."/>
            <person name="Anterola A."/>
            <person name="Aoki S."/>
            <person name="Ashton N."/>
            <person name="Barbazuk W.B."/>
            <person name="Barker E."/>
            <person name="Bennetzen J."/>
            <person name="Bezanilla M."/>
            <person name="Blankenship R."/>
            <person name="Cho S.H."/>
            <person name="Dutcher S."/>
            <person name="Estelle M."/>
            <person name="Fawcett J.A."/>
            <person name="Gundlach H."/>
            <person name="Hanada K."/>
            <person name="Heyl A."/>
            <person name="Hicks K.A."/>
            <person name="Hugh J."/>
            <person name="Lohr M."/>
            <person name="Mayer K."/>
            <person name="Melkozernov A."/>
            <person name="Murata T."/>
            <person name="Nelson D."/>
            <person name="Pils B."/>
            <person name="Prigge M."/>
            <person name="Reiss B."/>
            <person name="Renner T."/>
            <person name="Rombauts S."/>
            <person name="Rushton P."/>
            <person name="Sanderfoot A."/>
            <person name="Schween G."/>
            <person name="Shiu S.-H."/>
            <person name="Stueber K."/>
            <person name="Theodoulou F.L."/>
            <person name="Tu H."/>
            <person name="Van de Peer Y."/>
            <person name="Verrier P.J."/>
            <person name="Waters E."/>
            <person name="Wood A."/>
            <person name="Yang L."/>
            <person name="Cove D."/>
            <person name="Cuming A."/>
            <person name="Hasebe M."/>
            <person name="Lucas S."/>
            <person name="Mishler D.B."/>
            <person name="Reski R."/>
            <person name="Grigoriev I."/>
            <person name="Quatrano R.S."/>
            <person name="Boore J.L."/>
        </authorList>
    </citation>
    <scope>NUCLEOTIDE SEQUENCE [LARGE SCALE GENOMIC DNA]</scope>
    <source>
        <strain evidence="11 12">cv. Gransden 2004</strain>
    </source>
</reference>
<dbReference type="InterPro" id="IPR017930">
    <property type="entry name" value="Myb_dom"/>
</dbReference>
<evidence type="ECO:0000256" key="2">
    <source>
        <dbReference type="ARBA" id="ARBA00022737"/>
    </source>
</evidence>
<dbReference type="Gene3D" id="1.10.10.60">
    <property type="entry name" value="Homeodomain-like"/>
    <property type="match status" value="2"/>
</dbReference>
<comment type="subcellular location">
    <subcellularLocation>
        <location evidence="1">Nucleus</location>
    </subcellularLocation>
</comment>
<keyword evidence="3" id="KW-0805">Transcription regulation</keyword>
<evidence type="ECO:0000313" key="11">
    <source>
        <dbReference type="EnsemblPlants" id="Pp3c26_1390V3.1"/>
    </source>
</evidence>
<dbReference type="EMBL" id="ABEU02000026">
    <property type="protein sequence ID" value="PNR26607.1"/>
    <property type="molecule type" value="Genomic_DNA"/>
</dbReference>
<dbReference type="Pfam" id="PF00249">
    <property type="entry name" value="Myb_DNA-binding"/>
    <property type="match status" value="2"/>
</dbReference>
<dbReference type="EnsemblPlants" id="Pp3c26_1390V3.1">
    <property type="protein sequence ID" value="Pp3c26_1390V3.1"/>
    <property type="gene ID" value="Pp3c26_1390"/>
</dbReference>
<organism evidence="10">
    <name type="scientific">Physcomitrium patens</name>
    <name type="common">Spreading-leaved earth moss</name>
    <name type="synonym">Physcomitrella patens</name>
    <dbReference type="NCBI Taxonomy" id="3218"/>
    <lineage>
        <taxon>Eukaryota</taxon>
        <taxon>Viridiplantae</taxon>
        <taxon>Streptophyta</taxon>
        <taxon>Embryophyta</taxon>
        <taxon>Bryophyta</taxon>
        <taxon>Bryophytina</taxon>
        <taxon>Bryopsida</taxon>
        <taxon>Funariidae</taxon>
        <taxon>Funariales</taxon>
        <taxon>Funariaceae</taxon>
        <taxon>Physcomitrium</taxon>
    </lineage>
</organism>
<feature type="domain" description="HTH myb-type" evidence="9">
    <location>
        <begin position="9"/>
        <end position="65"/>
    </location>
</feature>
<evidence type="ECO:0000313" key="10">
    <source>
        <dbReference type="EMBL" id="PNR26607.1"/>
    </source>
</evidence>
<dbReference type="RefSeq" id="XP_024366326.1">
    <property type="nucleotide sequence ID" value="XM_024510558.2"/>
</dbReference>
<feature type="region of interest" description="Disordered" evidence="7">
    <location>
        <begin position="491"/>
        <end position="521"/>
    </location>
</feature>
<evidence type="ECO:0000256" key="1">
    <source>
        <dbReference type="ARBA" id="ARBA00004123"/>
    </source>
</evidence>
<dbReference type="PANTHER" id="PTHR47997">
    <property type="entry name" value="MYB DOMAIN PROTEIN 55"/>
    <property type="match status" value="1"/>
</dbReference>
<evidence type="ECO:0000256" key="3">
    <source>
        <dbReference type="ARBA" id="ARBA00023015"/>
    </source>
</evidence>
<dbReference type="FunFam" id="1.10.10.60:FF:000140">
    <property type="entry name" value="Myb transcription factor"/>
    <property type="match status" value="1"/>
</dbReference>
<keyword evidence="6" id="KW-0539">Nucleus</keyword>
<evidence type="ECO:0000256" key="4">
    <source>
        <dbReference type="ARBA" id="ARBA00023125"/>
    </source>
</evidence>
<evidence type="ECO:0000256" key="5">
    <source>
        <dbReference type="ARBA" id="ARBA00023163"/>
    </source>
</evidence>
<dbReference type="PANTHER" id="PTHR47997:SF75">
    <property type="entry name" value="MYB DOMAIN PROTEIN 55"/>
    <property type="match status" value="1"/>
</dbReference>
<dbReference type="InterPro" id="IPR051953">
    <property type="entry name" value="Plant_SW-associated_TFs"/>
</dbReference>
<dbReference type="GO" id="GO:0006355">
    <property type="term" value="P:regulation of DNA-templated transcription"/>
    <property type="evidence" value="ECO:0000318"/>
    <property type="project" value="GO_Central"/>
</dbReference>
<dbReference type="GO" id="GO:0000976">
    <property type="term" value="F:transcription cis-regulatory region binding"/>
    <property type="evidence" value="ECO:0000318"/>
    <property type="project" value="GO_Central"/>
</dbReference>
<dbReference type="PaxDb" id="3218-PP1S149_164V6.1"/>
<evidence type="ECO:0000259" key="8">
    <source>
        <dbReference type="PROSITE" id="PS50090"/>
    </source>
</evidence>
<dbReference type="PROSITE" id="PS50090">
    <property type="entry name" value="MYB_LIKE"/>
    <property type="match status" value="2"/>
</dbReference>
<dbReference type="Gramene" id="Pp3c26_1390V3.1">
    <property type="protein sequence ID" value="Pp3c26_1390V3.1"/>
    <property type="gene ID" value="Pp3c26_1390"/>
</dbReference>
<dbReference type="InterPro" id="IPR001005">
    <property type="entry name" value="SANT/Myb"/>
</dbReference>
<evidence type="ECO:0000256" key="7">
    <source>
        <dbReference type="SAM" id="MobiDB-lite"/>
    </source>
</evidence>
<feature type="compositionally biased region" description="Basic and acidic residues" evidence="7">
    <location>
        <begin position="495"/>
        <end position="505"/>
    </location>
</feature>
<accession>A0A2K1IBH1</accession>
<evidence type="ECO:0000259" key="9">
    <source>
        <dbReference type="PROSITE" id="PS51294"/>
    </source>
</evidence>
<feature type="region of interest" description="Disordered" evidence="7">
    <location>
        <begin position="385"/>
        <end position="461"/>
    </location>
</feature>
<evidence type="ECO:0000313" key="12">
    <source>
        <dbReference type="Proteomes" id="UP000006727"/>
    </source>
</evidence>
<gene>
    <name evidence="11" type="primary">LOC112277813</name>
    <name evidence="10" type="ORF">PHYPA_030088</name>
</gene>
<dbReference type="EnsemblPlants" id="Pp3c26_1390V3.2">
    <property type="protein sequence ID" value="Pp3c26_1390V3.2"/>
    <property type="gene ID" value="Pp3c26_1390"/>
</dbReference>
<dbReference type="AlphaFoldDB" id="A0A2K1IBH1"/>
<dbReference type="GeneID" id="112277813"/>
<feature type="region of interest" description="Disordered" evidence="7">
    <location>
        <begin position="322"/>
        <end position="349"/>
    </location>
</feature>
<keyword evidence="5" id="KW-0804">Transcription</keyword>
<dbReference type="FunFam" id="1.10.10.60:FF:000047">
    <property type="entry name" value="Myb transcription factor"/>
    <property type="match status" value="1"/>
</dbReference>
<name>A0A2K1IBH1_PHYPA</name>
<dbReference type="SMART" id="SM00717">
    <property type="entry name" value="SANT"/>
    <property type="match status" value="2"/>
</dbReference>
<evidence type="ECO:0000256" key="6">
    <source>
        <dbReference type="ARBA" id="ARBA00023242"/>
    </source>
</evidence>
<keyword evidence="4" id="KW-0238">DNA-binding</keyword>
<dbReference type="GO" id="GO:0005634">
    <property type="term" value="C:nucleus"/>
    <property type="evidence" value="ECO:0000318"/>
    <property type="project" value="GO_Central"/>
</dbReference>
<dbReference type="SUPFAM" id="SSF46689">
    <property type="entry name" value="Homeodomain-like"/>
    <property type="match status" value="1"/>
</dbReference>
<feature type="region of interest" description="Disordered" evidence="7">
    <location>
        <begin position="139"/>
        <end position="159"/>
    </location>
</feature>
<dbReference type="OrthoDB" id="2143914at2759"/>
<keyword evidence="12" id="KW-1185">Reference proteome</keyword>
<feature type="domain" description="HTH myb-type" evidence="9">
    <location>
        <begin position="66"/>
        <end position="116"/>
    </location>
</feature>
<dbReference type="CDD" id="cd00167">
    <property type="entry name" value="SANT"/>
    <property type="match status" value="2"/>
</dbReference>
<protein>
    <submittedName>
        <fullName evidence="10 11">Uncharacterized protein</fullName>
    </submittedName>
</protein>
<dbReference type="InterPro" id="IPR009057">
    <property type="entry name" value="Homeodomain-like_sf"/>
</dbReference>
<sequence>MGRHSCCHKQKLKKGLWSPEEDEKLVRYVTKHGHGCWSVVPKQAGLQRCGKSCRLRWINYLRPDLKRGVFSAAEENLIIDLHAVLGNRWSQIATQLPGRTDNEIKNFWNSCIKKKLRNIGIDPSTHKLVGSDSSAFLGESSSSEINPKSECHRSTSSNSHVITGSSTGFVRFTNSEFKAQSLFHPQASHNPFIPMEEVMYNPTRSLIHQQPPRDRHFMGFNQLQGNGLSTDNLLERLMMTGKHSRGLPPKAPSWMPHLTGSLDRDDNGPKPIHQPSTLVPPAFNPVFWLLQSGAVSSSEPGGGGSDPFPVHAQHGAPEIEMRLGPFAPNSSGTSHDYHGGSFQDLLQDPGDLSSITANLQLRSGAGPAHEDAVNVGNARVQRPFRWEGHNGSEPSSSSTSNETGISPPGSHLMFQETGGNQPWSSADTDPSPSALKSCSLSAQTTEEPSTRSRFSSNHEPSDCDTVMKWCALLPTQGQNHCIDQLPASARNAPVQHHEHNPRQNHADQLSQSQMDHPLGNGSSGNVQFTLTSHCMNWQMHASHGGQDAMFDSVAPMSQELQRMAAVLDQI</sequence>
<feature type="domain" description="Myb-like" evidence="8">
    <location>
        <begin position="62"/>
        <end position="112"/>
    </location>
</feature>
<feature type="compositionally biased region" description="Low complexity" evidence="7">
    <location>
        <begin position="391"/>
        <end position="407"/>
    </location>
</feature>
<dbReference type="Proteomes" id="UP000006727">
    <property type="component" value="Chromosome 26"/>
</dbReference>
<reference evidence="10 12" key="2">
    <citation type="journal article" date="2018" name="Plant J.">
        <title>The Physcomitrella patens chromosome-scale assembly reveals moss genome structure and evolution.</title>
        <authorList>
            <person name="Lang D."/>
            <person name="Ullrich K.K."/>
            <person name="Murat F."/>
            <person name="Fuchs J."/>
            <person name="Jenkins J."/>
            <person name="Haas F.B."/>
            <person name="Piednoel M."/>
            <person name="Gundlach H."/>
            <person name="Van Bel M."/>
            <person name="Meyberg R."/>
            <person name="Vives C."/>
            <person name="Morata J."/>
            <person name="Symeonidi A."/>
            <person name="Hiss M."/>
            <person name="Muchero W."/>
            <person name="Kamisugi Y."/>
            <person name="Saleh O."/>
            <person name="Blanc G."/>
            <person name="Decker E.L."/>
            <person name="van Gessel N."/>
            <person name="Grimwood J."/>
            <person name="Hayes R.D."/>
            <person name="Graham S.W."/>
            <person name="Gunter L.E."/>
            <person name="McDaniel S.F."/>
            <person name="Hoernstein S.N.W."/>
            <person name="Larsson A."/>
            <person name="Li F.W."/>
            <person name="Perroud P.F."/>
            <person name="Phillips J."/>
            <person name="Ranjan P."/>
            <person name="Rokshar D.S."/>
            <person name="Rothfels C.J."/>
            <person name="Schneider L."/>
            <person name="Shu S."/>
            <person name="Stevenson D.W."/>
            <person name="Thummler F."/>
            <person name="Tillich M."/>
            <person name="Villarreal Aguilar J.C."/>
            <person name="Widiez T."/>
            <person name="Wong G.K."/>
            <person name="Wymore A."/>
            <person name="Zhang Y."/>
            <person name="Zimmer A.D."/>
            <person name="Quatrano R.S."/>
            <person name="Mayer K.F.X."/>
            <person name="Goodstein D."/>
            <person name="Casacuberta J.M."/>
            <person name="Vandepoele K."/>
            <person name="Reski R."/>
            <person name="Cuming A.C."/>
            <person name="Tuskan G.A."/>
            <person name="Maumus F."/>
            <person name="Salse J."/>
            <person name="Schmutz J."/>
            <person name="Rensing S.A."/>
        </authorList>
    </citation>
    <scope>NUCLEOTIDE SEQUENCE [LARGE SCALE GENOMIC DNA]</scope>
    <source>
        <strain evidence="11 12">cv. Gransden 2004</strain>
    </source>
</reference>
<reference evidence="11" key="3">
    <citation type="submission" date="2020-12" db="UniProtKB">
        <authorList>
            <consortium name="EnsemblPlants"/>
        </authorList>
    </citation>
    <scope>IDENTIFICATION</scope>
</reference>
<feature type="domain" description="Myb-like" evidence="8">
    <location>
        <begin position="9"/>
        <end position="61"/>
    </location>
</feature>
<feature type="compositionally biased region" description="Polar residues" evidence="7">
    <location>
        <begin position="417"/>
        <end position="458"/>
    </location>
</feature>